<name>A0A7Y6M5J2_9ACTN</name>
<comment type="caution">
    <text evidence="1">The sequence shown here is derived from an EMBL/GenBank/DDBJ whole genome shotgun (WGS) entry which is preliminary data.</text>
</comment>
<sequence>MTIKAWFNTDQQLPPGKEIFRSRRDFVLWAYTVSHGQALFRSMPGPDGLPETTVEVLFKPVDVLRIRARYHGLLIRVAPADEAERVKAACPSLTFGPGDRVFQLESQGETDHIISMAVGWHEDILPPTRRSFFSNVLASDTRWPTTPLHGADAGFGRASAADLITALRDGEDGRRVRRERYRHVYVVMTRAEDRDGSDYSGSGVFLTREDAEEAKAALAPLVADCWIETLPVAI</sequence>
<organism evidence="1 2">
    <name type="scientific">Nonomuraea montanisoli</name>
    <dbReference type="NCBI Taxonomy" id="2741721"/>
    <lineage>
        <taxon>Bacteria</taxon>
        <taxon>Bacillati</taxon>
        <taxon>Actinomycetota</taxon>
        <taxon>Actinomycetes</taxon>
        <taxon>Streptosporangiales</taxon>
        <taxon>Streptosporangiaceae</taxon>
        <taxon>Nonomuraea</taxon>
    </lineage>
</organism>
<accession>A0A7Y6M5J2</accession>
<gene>
    <name evidence="1" type="ORF">HTZ77_23285</name>
</gene>
<protein>
    <submittedName>
        <fullName evidence="1">Uncharacterized protein</fullName>
    </submittedName>
</protein>
<dbReference type="RefSeq" id="WP_175591807.1">
    <property type="nucleotide sequence ID" value="NZ_JABWGN010000009.1"/>
</dbReference>
<dbReference type="EMBL" id="JABWGN010000009">
    <property type="protein sequence ID" value="NUW34339.1"/>
    <property type="molecule type" value="Genomic_DNA"/>
</dbReference>
<evidence type="ECO:0000313" key="2">
    <source>
        <dbReference type="Proteomes" id="UP000586042"/>
    </source>
</evidence>
<proteinExistence type="predicted"/>
<evidence type="ECO:0000313" key="1">
    <source>
        <dbReference type="EMBL" id="NUW34339.1"/>
    </source>
</evidence>
<dbReference type="AlphaFoldDB" id="A0A7Y6M5J2"/>
<reference evidence="1 2" key="1">
    <citation type="submission" date="2020-06" db="EMBL/GenBank/DDBJ databases">
        <title>Nonomuraea sp. SMC257, a novel actinomycete isolated from soil.</title>
        <authorList>
            <person name="Chanama M."/>
        </authorList>
    </citation>
    <scope>NUCLEOTIDE SEQUENCE [LARGE SCALE GENOMIC DNA]</scope>
    <source>
        <strain evidence="1 2">SMC257</strain>
    </source>
</reference>
<keyword evidence="2" id="KW-1185">Reference proteome</keyword>
<dbReference type="Proteomes" id="UP000586042">
    <property type="component" value="Unassembled WGS sequence"/>
</dbReference>